<name>A0A0L6UKN5_9BASI</name>
<evidence type="ECO:0000259" key="3">
    <source>
        <dbReference type="Pfam" id="PF08385"/>
    </source>
</evidence>
<dbReference type="OrthoDB" id="447173at2759"/>
<dbReference type="InterPro" id="IPR013594">
    <property type="entry name" value="Dynein_heavy_tail"/>
</dbReference>
<dbReference type="Pfam" id="PF18199">
    <property type="entry name" value="Dynein_C"/>
    <property type="match status" value="1"/>
</dbReference>
<dbReference type="GO" id="GO:0007018">
    <property type="term" value="P:microtubule-based movement"/>
    <property type="evidence" value="ECO:0007669"/>
    <property type="project" value="InterPro"/>
</dbReference>
<dbReference type="GO" id="GO:0005858">
    <property type="term" value="C:axonemal dynein complex"/>
    <property type="evidence" value="ECO:0007669"/>
    <property type="project" value="TreeGrafter"/>
</dbReference>
<evidence type="ECO:0000313" key="6">
    <source>
        <dbReference type="Proteomes" id="UP000037035"/>
    </source>
</evidence>
<dbReference type="PANTHER" id="PTHR46532">
    <property type="entry name" value="MALE FERTILITY FACTOR KL5"/>
    <property type="match status" value="1"/>
</dbReference>
<reference evidence="5 6" key="1">
    <citation type="submission" date="2015-08" db="EMBL/GenBank/DDBJ databases">
        <title>Next Generation Sequencing and Analysis of the Genome of Puccinia sorghi L Schw, the Causal Agent of Maize Common Rust.</title>
        <authorList>
            <person name="Rochi L."/>
            <person name="Burguener G."/>
            <person name="Darino M."/>
            <person name="Turjanski A."/>
            <person name="Kreff E."/>
            <person name="Dieguez M.J."/>
            <person name="Sacco F."/>
        </authorList>
    </citation>
    <scope>NUCLEOTIDE SEQUENCE [LARGE SCALE GENOMIC DNA]</scope>
    <source>
        <strain evidence="5 6">RO10H11247</strain>
    </source>
</reference>
<evidence type="ECO:0000259" key="4">
    <source>
        <dbReference type="Pfam" id="PF18199"/>
    </source>
</evidence>
<dbReference type="InterPro" id="IPR026983">
    <property type="entry name" value="DHC"/>
</dbReference>
<dbReference type="PANTHER" id="PTHR46532:SF4">
    <property type="entry name" value="AAA+ ATPASE DOMAIN-CONTAINING PROTEIN"/>
    <property type="match status" value="1"/>
</dbReference>
<evidence type="ECO:0000313" key="5">
    <source>
        <dbReference type="EMBL" id="KNZ49099.1"/>
    </source>
</evidence>
<dbReference type="GO" id="GO:0051959">
    <property type="term" value="F:dynein light intermediate chain binding"/>
    <property type="evidence" value="ECO:0007669"/>
    <property type="project" value="InterPro"/>
</dbReference>
<sequence>MVLKLADGTICQGCGFGVTGKSVSSECVFQTGASTLIAASAFQSTNGTYFFYSRNAVTGRTSVIIFPIARWENAYKNRDSSYLWSRYPSANAEKSVMLAEFPQLSPGSSPSTYLRPTRANFAASHRVKPLTNPGLGCRNEIQPNPLLLASWSQKTRLFCTLYTPRARRSQALRSKILTILPSMHPTIKSVGQTNVTETNATNAHTASKSANNKDDSKMGIPMTKKKFAEDHLDHPPGHPKLDSLFITSRLKFLALTLDILKTAKRYHTTVSFLADTGLKEASDNVHIYNLLMKDFPLNELLAATDLEKIQESLVQIFGSTRNLRFRRFSCCWDIYPLPLAEAISKDLTESLLKVLTNHRLMFMEHDSFSKIMSAAAAINASHNDLKKRCEYLKGFRKQHEQLRIMNGRDQGISRHLGELTDLDMEEEVRAAYESVKDVDVLDASPEGTQIWTTAEAAYNERVSRVENQIIARLKARLGSARNATEMFRLVDSMFQDPDSSAPYDSVAGFFPILIPFLFAQKSEELSKNIKLNSSNRLRKISTNFMINFVPKSAPKDIVLNRSIDIRELITCPNFGTYLPLLAQSFGLAKLSGSVYLHEASRRRARTSSNFLKKLDTKPIFDQWVQDWNKRSVNISGPLFEIQRNRSTESYTLIVAFNPDVIVIFKEVRNTTWLEYNVPYQMNSSPKDAKKVYPGAVSLMESIRTYTQTLTKVHNGGISDLLADYQNELCQLTSRGLNMRWENVVGSIADLSAPGSSMSSRMTSSNDRESGVGRQSNYVRELANKVSIFQKRTDDLLFIYRKLFGSLFSICIIFLMRSSFSVVAESSSCVILWQMDDLSMAGYLNLQQWTNEIDQMIEMSFLERLECVIKHGANWVEGFGATGPRHEKTVKFNLTTKSNNAEDTTSSKVCRFKMETYLIVTPLVHEIRIKNQVIYLDAPVEFVRANWYKELHQWLGVMCRLPHLQSQRYDLGLKLRDEDTGEKTYLSLMGKFADETLQRPYALIEEKLGEIWRYRTTFTEDWESHCQLGSKPFPKFAKLARHLTTRSPRKIQAKVNAKYDMWQKDVLNITSSKLPQPLKRFHSSRSSKISREKLRNGDRKSRSSAVERKPCIVRDTNFPVIGYVDQIEGEWNVFNDLLQRKNLAIQDQLERILSLPVGLQMKIVAKDKVVQSKIEVLLADWDKEKPISGELKPDIAMNSIINFQTQVQRLQDEYKLRWEESSSDFFRLEHGFDQNNWRKEFLALRIKKVSQLSKVLDLNISLPGPKLYRNKNLITGLAFHSMQKLSSQLPRVRFGMTDTWTNLSLMRRTDKDESVGEALNQAKTSSSSSQPAWMRQLETTENEFLKNLNENFPAFDAGGNDINYPLLRFFDQEVSPGQKLLRVIRKDLNELIGVSNGEIKQTNHLRSLIGEITKAVIPSHWKRYKANSFPPLLLLILSATPAQIDSSPSFSASASIDRLIRFATDSNCPTTPTLSTLEILQTTIKITHSRSFTLSSSRWTTIQSSTPPSSSSNAYQQQITLSRLLDNQLHFLNLFGPASNQIGLASSNQDGAGESSKEIIKSSHVTSSQSNPYEELHNLPLANLPPFRCILGIGTWICNTSIFWGPTGLKSSQQQALSKMQFACKQSGCSRISNGAVMCREDALKRLTNCIPRSVGPSNLRRNCGRMANFLTKPIYCTLTIRVSFFFFFFLSLTACFAAPRNVSLLPSILYFHGSWLTTLDLDKPESFRQLDLPMGPQTESRKCILPFF</sequence>
<feature type="region of interest" description="Disordered" evidence="2">
    <location>
        <begin position="200"/>
        <end position="219"/>
    </location>
</feature>
<dbReference type="STRING" id="27349.A0A0L6UKN5"/>
<feature type="compositionally biased region" description="Polar residues" evidence="2">
    <location>
        <begin position="200"/>
        <end position="210"/>
    </location>
</feature>
<evidence type="ECO:0000256" key="2">
    <source>
        <dbReference type="SAM" id="MobiDB-lite"/>
    </source>
</evidence>
<protein>
    <submittedName>
        <fullName evidence="5">Dynein heavy chain 1, cytosolic</fullName>
    </submittedName>
</protein>
<dbReference type="GO" id="GO:0045505">
    <property type="term" value="F:dynein intermediate chain binding"/>
    <property type="evidence" value="ECO:0007669"/>
    <property type="project" value="InterPro"/>
</dbReference>
<keyword evidence="6" id="KW-1185">Reference proteome</keyword>
<comment type="similarity">
    <text evidence="1">Belongs to the dynein heavy chain family.</text>
</comment>
<accession>A0A0L6UKN5</accession>
<dbReference type="Pfam" id="PF08385">
    <property type="entry name" value="DHC_N1"/>
    <property type="match status" value="3"/>
</dbReference>
<dbReference type="EMBL" id="LAVV01010398">
    <property type="protein sequence ID" value="KNZ49099.1"/>
    <property type="molecule type" value="Genomic_DNA"/>
</dbReference>
<feature type="region of interest" description="Disordered" evidence="2">
    <location>
        <begin position="1076"/>
        <end position="1105"/>
    </location>
</feature>
<proteinExistence type="inferred from homology"/>
<feature type="domain" description="Dynein heavy chain C-terminal" evidence="4">
    <location>
        <begin position="1324"/>
        <end position="1430"/>
    </location>
</feature>
<gene>
    <name evidence="5" type="ORF">VP01_520g4</name>
</gene>
<feature type="domain" description="Dynein heavy chain tail" evidence="3">
    <location>
        <begin position="593"/>
        <end position="742"/>
    </location>
</feature>
<feature type="domain" description="Dynein heavy chain tail" evidence="3">
    <location>
        <begin position="384"/>
        <end position="492"/>
    </location>
</feature>
<dbReference type="InterPro" id="IPR041228">
    <property type="entry name" value="Dynein_C"/>
</dbReference>
<dbReference type="VEuPathDB" id="FungiDB:VP01_520g4"/>
<dbReference type="Gene3D" id="1.20.1270.280">
    <property type="match status" value="1"/>
</dbReference>
<feature type="region of interest" description="Disordered" evidence="2">
    <location>
        <begin position="1544"/>
        <end position="1569"/>
    </location>
</feature>
<feature type="domain" description="Dynein heavy chain tail" evidence="3">
    <location>
        <begin position="254"/>
        <end position="383"/>
    </location>
</feature>
<organism evidence="5 6">
    <name type="scientific">Puccinia sorghi</name>
    <dbReference type="NCBI Taxonomy" id="27349"/>
    <lineage>
        <taxon>Eukaryota</taxon>
        <taxon>Fungi</taxon>
        <taxon>Dikarya</taxon>
        <taxon>Basidiomycota</taxon>
        <taxon>Pucciniomycotina</taxon>
        <taxon>Pucciniomycetes</taxon>
        <taxon>Pucciniales</taxon>
        <taxon>Pucciniaceae</taxon>
        <taxon>Puccinia</taxon>
    </lineage>
</organism>
<dbReference type="Proteomes" id="UP000037035">
    <property type="component" value="Unassembled WGS sequence"/>
</dbReference>
<comment type="caution">
    <text evidence="5">The sequence shown here is derived from an EMBL/GenBank/DDBJ whole genome shotgun (WGS) entry which is preliminary data.</text>
</comment>
<feature type="compositionally biased region" description="Basic and acidic residues" evidence="2">
    <location>
        <begin position="1088"/>
        <end position="1105"/>
    </location>
</feature>
<evidence type="ECO:0000256" key="1">
    <source>
        <dbReference type="ARBA" id="ARBA00008887"/>
    </source>
</evidence>